<evidence type="ECO:0000256" key="3">
    <source>
        <dbReference type="SAM" id="SignalP"/>
    </source>
</evidence>
<organism evidence="4 5">
    <name type="scientific">Erythranthe guttata</name>
    <name type="common">Yellow monkey flower</name>
    <name type="synonym">Mimulus guttatus</name>
    <dbReference type="NCBI Taxonomy" id="4155"/>
    <lineage>
        <taxon>Eukaryota</taxon>
        <taxon>Viridiplantae</taxon>
        <taxon>Streptophyta</taxon>
        <taxon>Embryophyta</taxon>
        <taxon>Tracheophyta</taxon>
        <taxon>Spermatophyta</taxon>
        <taxon>Magnoliopsida</taxon>
        <taxon>eudicotyledons</taxon>
        <taxon>Gunneridae</taxon>
        <taxon>Pentapetalae</taxon>
        <taxon>asterids</taxon>
        <taxon>lamiids</taxon>
        <taxon>Lamiales</taxon>
        <taxon>Phrymaceae</taxon>
        <taxon>Erythranthe</taxon>
    </lineage>
</organism>
<keyword evidence="2" id="KW-0472">Membrane</keyword>
<dbReference type="PANTHER" id="PTHR37189:SF4">
    <property type="entry name" value="TRANSMEMBRANE PROTEIN"/>
    <property type="match status" value="1"/>
</dbReference>
<keyword evidence="2" id="KW-0812">Transmembrane</keyword>
<feature type="region of interest" description="Disordered" evidence="1">
    <location>
        <begin position="148"/>
        <end position="168"/>
    </location>
</feature>
<evidence type="ECO:0000313" key="4">
    <source>
        <dbReference type="EMBL" id="EYU19117.1"/>
    </source>
</evidence>
<dbReference type="EMBL" id="KI632305">
    <property type="protein sequence ID" value="EYU19117.1"/>
    <property type="molecule type" value="Genomic_DNA"/>
</dbReference>
<accession>A0A022PS02</accession>
<feature type="signal peptide" evidence="3">
    <location>
        <begin position="1"/>
        <end position="24"/>
    </location>
</feature>
<evidence type="ECO:0000313" key="5">
    <source>
        <dbReference type="Proteomes" id="UP000030748"/>
    </source>
</evidence>
<feature type="transmembrane region" description="Helical" evidence="2">
    <location>
        <begin position="102"/>
        <end position="128"/>
    </location>
</feature>
<name>A0A022PS02_ERYGU</name>
<dbReference type="PANTHER" id="PTHR37189">
    <property type="entry name" value="CONCANAVALIN A-LIKE LECTIN/GLUCANASE DOMAIN-CONTAINING PROTEIN-RELATED"/>
    <property type="match status" value="1"/>
</dbReference>
<feature type="chain" id="PRO_5001503531" description="Transmembrane protein" evidence="3">
    <location>
        <begin position="25"/>
        <end position="168"/>
    </location>
</feature>
<dbReference type="Proteomes" id="UP000030748">
    <property type="component" value="Unassembled WGS sequence"/>
</dbReference>
<dbReference type="eggNOG" id="ENOG502S9TP">
    <property type="taxonomic scope" value="Eukaryota"/>
</dbReference>
<keyword evidence="5" id="KW-1185">Reference proteome</keyword>
<gene>
    <name evidence="4" type="ORF">MIMGU_mgv1a015109mg</name>
</gene>
<evidence type="ECO:0000256" key="2">
    <source>
        <dbReference type="SAM" id="Phobius"/>
    </source>
</evidence>
<keyword evidence="2" id="KW-1133">Transmembrane helix</keyword>
<reference evidence="4 5" key="1">
    <citation type="journal article" date="2013" name="Proc. Natl. Acad. Sci. U.S.A.">
        <title>Fine-scale variation in meiotic recombination in Mimulus inferred from population shotgun sequencing.</title>
        <authorList>
            <person name="Hellsten U."/>
            <person name="Wright K.M."/>
            <person name="Jenkins J."/>
            <person name="Shu S."/>
            <person name="Yuan Y."/>
            <person name="Wessler S.R."/>
            <person name="Schmutz J."/>
            <person name="Willis J.H."/>
            <person name="Rokhsar D.S."/>
        </authorList>
    </citation>
    <scope>NUCLEOTIDE SEQUENCE [LARGE SCALE GENOMIC DNA]</scope>
    <source>
        <strain evidence="5">cv. DUN x IM62</strain>
    </source>
</reference>
<evidence type="ECO:0000256" key="1">
    <source>
        <dbReference type="SAM" id="MobiDB-lite"/>
    </source>
</evidence>
<feature type="compositionally biased region" description="Basic and acidic residues" evidence="1">
    <location>
        <begin position="159"/>
        <end position="168"/>
    </location>
</feature>
<sequence length="168" mass="17968">MAHSFGVAAFFVVLLALLGQYSCGRELRPSDHGLAYQEESSPPVQNGSDAKQMVSFFGATTSSSSPAVQLPEAKNISDTWWSARADDGRSDGDAGGRDHVRLGFLVASAVCGLTGVLMLAISGVVFIFRLQKQKQKQKLKLEAEMIPSTSAQNSTVPRDNSHAAIELK</sequence>
<keyword evidence="3" id="KW-0732">Signal</keyword>
<protein>
    <recommendedName>
        <fullName evidence="6">Transmembrane protein</fullName>
    </recommendedName>
</protein>
<dbReference type="AlphaFoldDB" id="A0A022PS02"/>
<proteinExistence type="predicted"/>
<feature type="compositionally biased region" description="Polar residues" evidence="1">
    <location>
        <begin position="148"/>
        <end position="158"/>
    </location>
</feature>
<evidence type="ECO:0008006" key="6">
    <source>
        <dbReference type="Google" id="ProtNLM"/>
    </source>
</evidence>
<dbReference type="PhylomeDB" id="A0A022PS02"/>